<comment type="caution">
    <text evidence="11">The sequence shown here is derived from an EMBL/GenBank/DDBJ whole genome shotgun (WGS) entry which is preliminary data.</text>
</comment>
<protein>
    <recommendedName>
        <fullName evidence="13">VHSV-induced protein</fullName>
    </recommendedName>
</protein>
<evidence type="ECO:0000256" key="10">
    <source>
        <dbReference type="ARBA" id="ARBA00023319"/>
    </source>
</evidence>
<keyword evidence="8" id="KW-0675">Receptor</keyword>
<dbReference type="SUPFAM" id="SSF48726">
    <property type="entry name" value="Immunoglobulin"/>
    <property type="match status" value="2"/>
</dbReference>
<dbReference type="GO" id="GO:0007166">
    <property type="term" value="P:cell surface receptor signaling pathway"/>
    <property type="evidence" value="ECO:0007669"/>
    <property type="project" value="TreeGrafter"/>
</dbReference>
<evidence type="ECO:0000313" key="12">
    <source>
        <dbReference type="Proteomes" id="UP000438429"/>
    </source>
</evidence>
<dbReference type="GO" id="GO:0042130">
    <property type="term" value="P:negative regulation of T cell proliferation"/>
    <property type="evidence" value="ECO:0007669"/>
    <property type="project" value="TreeGrafter"/>
</dbReference>
<dbReference type="EMBL" id="VEVO01000021">
    <property type="protein sequence ID" value="KAF0024125.1"/>
    <property type="molecule type" value="Genomic_DNA"/>
</dbReference>
<dbReference type="Gene3D" id="2.60.40.10">
    <property type="entry name" value="Immunoglobulins"/>
    <property type="match status" value="1"/>
</dbReference>
<dbReference type="InterPro" id="IPR013783">
    <property type="entry name" value="Ig-like_fold"/>
</dbReference>
<evidence type="ECO:0000256" key="8">
    <source>
        <dbReference type="ARBA" id="ARBA00023170"/>
    </source>
</evidence>
<dbReference type="PANTHER" id="PTHR25466">
    <property type="entry name" value="T-LYMPHOCYTE ACTIVATION ANTIGEN"/>
    <property type="match status" value="1"/>
</dbReference>
<keyword evidence="7" id="KW-1015">Disulfide bond</keyword>
<keyword evidence="2" id="KW-1003">Cell membrane</keyword>
<evidence type="ECO:0000256" key="1">
    <source>
        <dbReference type="ARBA" id="ARBA00004251"/>
    </source>
</evidence>
<evidence type="ECO:0000256" key="7">
    <source>
        <dbReference type="ARBA" id="ARBA00023157"/>
    </source>
</evidence>
<evidence type="ECO:0008006" key="13">
    <source>
        <dbReference type="Google" id="ProtNLM"/>
    </source>
</evidence>
<evidence type="ECO:0000256" key="3">
    <source>
        <dbReference type="ARBA" id="ARBA00022692"/>
    </source>
</evidence>
<evidence type="ECO:0000256" key="9">
    <source>
        <dbReference type="ARBA" id="ARBA00023180"/>
    </source>
</evidence>
<dbReference type="GO" id="GO:0071222">
    <property type="term" value="P:cellular response to lipopolysaccharide"/>
    <property type="evidence" value="ECO:0007669"/>
    <property type="project" value="TreeGrafter"/>
</dbReference>
<dbReference type="GO" id="GO:0042102">
    <property type="term" value="P:positive regulation of T cell proliferation"/>
    <property type="evidence" value="ECO:0007669"/>
    <property type="project" value="TreeGrafter"/>
</dbReference>
<comment type="subcellular location">
    <subcellularLocation>
        <location evidence="1">Cell membrane</location>
        <topology evidence="1">Single-pass type I membrane protein</topology>
    </subcellularLocation>
</comment>
<keyword evidence="3" id="KW-0812">Transmembrane</keyword>
<gene>
    <name evidence="11" type="ORF">F2P81_022927</name>
</gene>
<dbReference type="GO" id="GO:0031295">
    <property type="term" value="P:T cell costimulation"/>
    <property type="evidence" value="ECO:0007669"/>
    <property type="project" value="TreeGrafter"/>
</dbReference>
<evidence type="ECO:0000256" key="4">
    <source>
        <dbReference type="ARBA" id="ARBA00022729"/>
    </source>
</evidence>
<dbReference type="GO" id="GO:0006955">
    <property type="term" value="P:immune response"/>
    <property type="evidence" value="ECO:0007669"/>
    <property type="project" value="TreeGrafter"/>
</dbReference>
<evidence type="ECO:0000256" key="6">
    <source>
        <dbReference type="ARBA" id="ARBA00023136"/>
    </source>
</evidence>
<dbReference type="InterPro" id="IPR051713">
    <property type="entry name" value="T-cell_Activation_Regulation"/>
</dbReference>
<dbReference type="InterPro" id="IPR036179">
    <property type="entry name" value="Ig-like_dom_sf"/>
</dbReference>
<reference evidence="11 12" key="1">
    <citation type="submission" date="2019-06" db="EMBL/GenBank/DDBJ databases">
        <title>Draft genomes of female and male turbot (Scophthalmus maximus).</title>
        <authorList>
            <person name="Xu H."/>
            <person name="Xu X.-W."/>
            <person name="Shao C."/>
            <person name="Chen S."/>
        </authorList>
    </citation>
    <scope>NUCLEOTIDE SEQUENCE [LARGE SCALE GENOMIC DNA]</scope>
    <source>
        <strain evidence="11">Ysfricsl-2016a</strain>
        <tissue evidence="11">Blood</tissue>
    </source>
</reference>
<accession>A0A6A4RV78</accession>
<evidence type="ECO:0000256" key="5">
    <source>
        <dbReference type="ARBA" id="ARBA00022989"/>
    </source>
</evidence>
<dbReference type="Proteomes" id="UP000438429">
    <property type="component" value="Unassembled WGS sequence"/>
</dbReference>
<dbReference type="AlphaFoldDB" id="A0A6A4RV78"/>
<keyword evidence="9" id="KW-0325">Glycoprotein</keyword>
<keyword evidence="4" id="KW-0732">Signal</keyword>
<keyword evidence="6" id="KW-0472">Membrane</keyword>
<keyword evidence="10" id="KW-0393">Immunoglobulin domain</keyword>
<proteinExistence type="predicted"/>
<dbReference type="GO" id="GO:0009897">
    <property type="term" value="C:external side of plasma membrane"/>
    <property type="evidence" value="ECO:0007669"/>
    <property type="project" value="TreeGrafter"/>
</dbReference>
<keyword evidence="5" id="KW-1133">Transmembrane helix</keyword>
<evidence type="ECO:0000313" key="11">
    <source>
        <dbReference type="EMBL" id="KAF0024125.1"/>
    </source>
</evidence>
<name>A0A6A4RV78_SCOMX</name>
<dbReference type="PANTHER" id="PTHR25466:SF11">
    <property type="entry name" value="GALECTIN 17-RELATED"/>
    <property type="match status" value="1"/>
</dbReference>
<sequence>MTSSEKLCQITDDSMQGRRDDLRMRDSEPGEVTEYKYFDVIVLRLRTVNKDFEFALIYSVRAVRQHSSSLAATTHFLSVTSTVGERAVLPCSWSSRLRSAAAAAASHCHIQWQTTASDTVFEKRGPQRWQAAEFEGRVEVPEEQLGHGDCSLVISDVQIGDTGRYESFMVVDGERSGKTRVFIQGVRLSVFDHKSRQAQGPGGELVLDLHTRHSVRVVFQGRNSSVWSTLWIKDDDESSGRMQKHPERQQLIMKNLERSDEGTYKVLDKHGLSISTVQLAVEGSPEVQTRVGSEVSAAGDASRSSRSSDLLVTSALVTSFLIIRLL</sequence>
<organism evidence="11 12">
    <name type="scientific">Scophthalmus maximus</name>
    <name type="common">Turbot</name>
    <name type="synonym">Psetta maxima</name>
    <dbReference type="NCBI Taxonomy" id="52904"/>
    <lineage>
        <taxon>Eukaryota</taxon>
        <taxon>Metazoa</taxon>
        <taxon>Chordata</taxon>
        <taxon>Craniata</taxon>
        <taxon>Vertebrata</taxon>
        <taxon>Euteleostomi</taxon>
        <taxon>Actinopterygii</taxon>
        <taxon>Neopterygii</taxon>
        <taxon>Teleostei</taxon>
        <taxon>Neoteleostei</taxon>
        <taxon>Acanthomorphata</taxon>
        <taxon>Carangaria</taxon>
        <taxon>Pleuronectiformes</taxon>
        <taxon>Pleuronectoidei</taxon>
        <taxon>Scophthalmidae</taxon>
        <taxon>Scophthalmus</taxon>
    </lineage>
</organism>
<evidence type="ECO:0000256" key="2">
    <source>
        <dbReference type="ARBA" id="ARBA00022475"/>
    </source>
</evidence>